<evidence type="ECO:0000256" key="2">
    <source>
        <dbReference type="HAMAP-Rule" id="MF_00795"/>
    </source>
</evidence>
<dbReference type="HAMAP" id="MF_00795">
    <property type="entry name" value="CutC"/>
    <property type="match status" value="1"/>
</dbReference>
<dbReference type="InterPro" id="IPR036822">
    <property type="entry name" value="CutC-like_dom_sf"/>
</dbReference>
<dbReference type="Pfam" id="PF03932">
    <property type="entry name" value="CutC"/>
    <property type="match status" value="1"/>
</dbReference>
<sequence>MATPGAGVLTEVCVDSVAGVRIAAAAGADRVELCSGLEVGGLTPSAALIEHALAATGGSGLAVHVLIRPRSGDFRYSIDEIRCMERDVTVAVELGAHGVVIGALNVDGSVDLDVTSRLMAVARAAGRAAAVAHPRRSSRVGVTFHRAFDLTADPFAALEAVRRCGIERILTSGQAAGAAAGAVLLRKLVSAAGSGRTPIAILAGGGIGADTVAELIRTTGVREVHFSGKRLVRSTMQLVPEGVSMGAADSFDRMATDPDLVRATIAAARSAG</sequence>
<keyword evidence="2" id="KW-0963">Cytoplasm</keyword>
<dbReference type="SUPFAM" id="SSF110395">
    <property type="entry name" value="CutC-like"/>
    <property type="match status" value="1"/>
</dbReference>
<organism evidence="3">
    <name type="scientific">Nakamurella sp. A5-74</name>
    <dbReference type="NCBI Taxonomy" id="3158264"/>
    <lineage>
        <taxon>Bacteria</taxon>
        <taxon>Bacillati</taxon>
        <taxon>Actinomycetota</taxon>
        <taxon>Actinomycetes</taxon>
        <taxon>Nakamurellales</taxon>
        <taxon>Nakamurellaceae</taxon>
        <taxon>Nakamurella</taxon>
    </lineage>
</organism>
<protein>
    <recommendedName>
        <fullName evidence="2">PF03932 family protein CutC</fullName>
    </recommendedName>
</protein>
<proteinExistence type="inferred from homology"/>
<comment type="similarity">
    <text evidence="1 2">Belongs to the CutC family.</text>
</comment>
<dbReference type="RefSeq" id="WP_353648867.1">
    <property type="nucleotide sequence ID" value="NZ_CP159218.1"/>
</dbReference>
<name>A0AAU8DPV5_9ACTN</name>
<dbReference type="InterPro" id="IPR005627">
    <property type="entry name" value="CutC-like"/>
</dbReference>
<dbReference type="EMBL" id="CP159218">
    <property type="protein sequence ID" value="XCG63252.1"/>
    <property type="molecule type" value="Genomic_DNA"/>
</dbReference>
<dbReference type="PANTHER" id="PTHR12598">
    <property type="entry name" value="COPPER HOMEOSTASIS PROTEIN CUTC"/>
    <property type="match status" value="1"/>
</dbReference>
<accession>A0AAU8DPV5</accession>
<dbReference type="AlphaFoldDB" id="A0AAU8DPV5"/>
<reference evidence="3" key="1">
    <citation type="submission" date="2024-05" db="EMBL/GenBank/DDBJ databases">
        <authorList>
            <person name="Cai S.Y."/>
            <person name="Jin L.M."/>
            <person name="Li H.R."/>
        </authorList>
    </citation>
    <scope>NUCLEOTIDE SEQUENCE</scope>
    <source>
        <strain evidence="3">A5-74</strain>
    </source>
</reference>
<evidence type="ECO:0000256" key="1">
    <source>
        <dbReference type="ARBA" id="ARBA00007768"/>
    </source>
</evidence>
<dbReference type="GO" id="GO:0005737">
    <property type="term" value="C:cytoplasm"/>
    <property type="evidence" value="ECO:0007669"/>
    <property type="project" value="UniProtKB-SubCell"/>
</dbReference>
<gene>
    <name evidence="2" type="primary">cutC</name>
    <name evidence="3" type="ORF">ABLG96_18935</name>
</gene>
<evidence type="ECO:0000313" key="3">
    <source>
        <dbReference type="EMBL" id="XCG63252.1"/>
    </source>
</evidence>
<comment type="caution">
    <text evidence="2">Once thought to be involved in copper homeostasis, experiments in E.coli have shown this is not the case.</text>
</comment>
<dbReference type="Gene3D" id="3.20.20.380">
    <property type="entry name" value="Copper homeostasis (CutC) domain"/>
    <property type="match status" value="1"/>
</dbReference>
<dbReference type="PANTHER" id="PTHR12598:SF0">
    <property type="entry name" value="COPPER HOMEOSTASIS PROTEIN CUTC HOMOLOG"/>
    <property type="match status" value="1"/>
</dbReference>
<comment type="subcellular location">
    <subcellularLocation>
        <location evidence="2">Cytoplasm</location>
    </subcellularLocation>
</comment>
<dbReference type="GO" id="GO:0005507">
    <property type="term" value="F:copper ion binding"/>
    <property type="evidence" value="ECO:0007669"/>
    <property type="project" value="TreeGrafter"/>
</dbReference>